<accession>A0A1F4TII5</accession>
<keyword evidence="3" id="KW-1003">Cell membrane</keyword>
<dbReference type="GO" id="GO:0006605">
    <property type="term" value="P:protein targeting"/>
    <property type="evidence" value="ECO:0007669"/>
    <property type="project" value="InterPro"/>
</dbReference>
<evidence type="ECO:0008006" key="10">
    <source>
        <dbReference type="Google" id="ProtNLM"/>
    </source>
</evidence>
<feature type="transmembrane region" description="Helical" evidence="7">
    <location>
        <begin position="112"/>
        <end position="136"/>
    </location>
</feature>
<feature type="transmembrane region" description="Helical" evidence="7">
    <location>
        <begin position="214"/>
        <end position="235"/>
    </location>
</feature>
<keyword evidence="6 7" id="KW-0472">Membrane</keyword>
<feature type="transmembrane region" description="Helical" evidence="7">
    <location>
        <begin position="40"/>
        <end position="59"/>
    </location>
</feature>
<dbReference type="EMBL" id="MEUI01000049">
    <property type="protein sequence ID" value="OGC32541.1"/>
    <property type="molecule type" value="Genomic_DNA"/>
</dbReference>
<proteinExistence type="inferred from homology"/>
<comment type="similarity">
    <text evidence="2">Belongs to the FliR/MopE/SpaR family.</text>
</comment>
<name>A0A1F4TII5_UNCSA</name>
<dbReference type="Proteomes" id="UP000177309">
    <property type="component" value="Unassembled WGS sequence"/>
</dbReference>
<dbReference type="PANTHER" id="PTHR30065">
    <property type="entry name" value="FLAGELLAR BIOSYNTHETIC PROTEIN FLIR"/>
    <property type="match status" value="1"/>
</dbReference>
<dbReference type="GO" id="GO:0005886">
    <property type="term" value="C:plasma membrane"/>
    <property type="evidence" value="ECO:0007669"/>
    <property type="project" value="UniProtKB-SubCell"/>
</dbReference>
<evidence type="ECO:0000313" key="9">
    <source>
        <dbReference type="Proteomes" id="UP000177309"/>
    </source>
</evidence>
<dbReference type="InterPro" id="IPR002010">
    <property type="entry name" value="T3SS_IM_R"/>
</dbReference>
<feature type="transmembrane region" description="Helical" evidence="7">
    <location>
        <begin position="6"/>
        <end position="28"/>
    </location>
</feature>
<evidence type="ECO:0000256" key="2">
    <source>
        <dbReference type="ARBA" id="ARBA00009772"/>
    </source>
</evidence>
<sequence>MIISTPQLTVFFLILARIAGIFIQAPILNSKSIPFMIKSALAIWISLVLWFVVPVYQSLPATLPLFLGTLIFEVAFGFAIGFLCNIIFIGIQAGGEIIDMQMGLSVATALDPTFGAVISIVGRLCFWLAIFIFIGADGLHLLFSSLNQTFSVIPAGKIANFTSPHLVELFISLGTNMWETAIRLAAPAIILIFLSDFTFGIVSRVAPQVNVFMLGFQVKPLLGMFGIMLALPFILNHITKLMEFMTVQAALLINILK</sequence>
<evidence type="ECO:0000256" key="3">
    <source>
        <dbReference type="ARBA" id="ARBA00022475"/>
    </source>
</evidence>
<gene>
    <name evidence="8" type="ORF">A2462_02900</name>
</gene>
<evidence type="ECO:0000256" key="7">
    <source>
        <dbReference type="SAM" id="Phobius"/>
    </source>
</evidence>
<keyword evidence="5 7" id="KW-1133">Transmembrane helix</keyword>
<comment type="caution">
    <text evidence="8">The sequence shown here is derived from an EMBL/GenBank/DDBJ whole genome shotgun (WGS) entry which is preliminary data.</text>
</comment>
<evidence type="ECO:0000256" key="1">
    <source>
        <dbReference type="ARBA" id="ARBA00004651"/>
    </source>
</evidence>
<dbReference type="PRINTS" id="PR00953">
    <property type="entry name" value="TYPE3IMRPROT"/>
</dbReference>
<organism evidence="8 9">
    <name type="scientific">candidate division WOR-1 bacterium RIFOXYC2_FULL_41_25</name>
    <dbReference type="NCBI Taxonomy" id="1802586"/>
    <lineage>
        <taxon>Bacteria</taxon>
        <taxon>Bacillati</taxon>
        <taxon>Saganbacteria</taxon>
    </lineage>
</organism>
<feature type="transmembrane region" description="Helical" evidence="7">
    <location>
        <begin position="181"/>
        <end position="202"/>
    </location>
</feature>
<keyword evidence="4 7" id="KW-0812">Transmembrane</keyword>
<protein>
    <recommendedName>
        <fullName evidence="10">Flagellar biosynthetic protein FliR</fullName>
    </recommendedName>
</protein>
<dbReference type="PANTHER" id="PTHR30065:SF1">
    <property type="entry name" value="SURFACE PRESENTATION OF ANTIGENS PROTEIN SPAR"/>
    <property type="match status" value="1"/>
</dbReference>
<dbReference type="Pfam" id="PF01311">
    <property type="entry name" value="Bac_export_1"/>
    <property type="match status" value="1"/>
</dbReference>
<feature type="transmembrane region" description="Helical" evidence="7">
    <location>
        <begin position="65"/>
        <end position="91"/>
    </location>
</feature>
<dbReference type="AlphaFoldDB" id="A0A1F4TII5"/>
<evidence type="ECO:0000256" key="6">
    <source>
        <dbReference type="ARBA" id="ARBA00023136"/>
    </source>
</evidence>
<reference evidence="8 9" key="1">
    <citation type="journal article" date="2016" name="Nat. Commun.">
        <title>Thousands of microbial genomes shed light on interconnected biogeochemical processes in an aquifer system.</title>
        <authorList>
            <person name="Anantharaman K."/>
            <person name="Brown C.T."/>
            <person name="Hug L.A."/>
            <person name="Sharon I."/>
            <person name="Castelle C.J."/>
            <person name="Probst A.J."/>
            <person name="Thomas B.C."/>
            <person name="Singh A."/>
            <person name="Wilkins M.J."/>
            <person name="Karaoz U."/>
            <person name="Brodie E.L."/>
            <person name="Williams K.H."/>
            <person name="Hubbard S.S."/>
            <person name="Banfield J.F."/>
        </authorList>
    </citation>
    <scope>NUCLEOTIDE SEQUENCE [LARGE SCALE GENOMIC DNA]</scope>
</reference>
<comment type="subcellular location">
    <subcellularLocation>
        <location evidence="1">Cell membrane</location>
        <topology evidence="1">Multi-pass membrane protein</topology>
    </subcellularLocation>
</comment>
<evidence type="ECO:0000313" key="8">
    <source>
        <dbReference type="EMBL" id="OGC32541.1"/>
    </source>
</evidence>
<evidence type="ECO:0000256" key="4">
    <source>
        <dbReference type="ARBA" id="ARBA00022692"/>
    </source>
</evidence>
<evidence type="ECO:0000256" key="5">
    <source>
        <dbReference type="ARBA" id="ARBA00022989"/>
    </source>
</evidence>